<name>A0A3Q9FU19_9BACT</name>
<organism evidence="2 3">
    <name type="scientific">Flammeovirga pectinis</name>
    <dbReference type="NCBI Taxonomy" id="2494373"/>
    <lineage>
        <taxon>Bacteria</taxon>
        <taxon>Pseudomonadati</taxon>
        <taxon>Bacteroidota</taxon>
        <taxon>Cytophagia</taxon>
        <taxon>Cytophagales</taxon>
        <taxon>Flammeovirgaceae</taxon>
        <taxon>Flammeovirga</taxon>
    </lineage>
</organism>
<accession>A0A3Q9FU19</accession>
<keyword evidence="3" id="KW-1185">Reference proteome</keyword>
<dbReference type="Proteomes" id="UP000267268">
    <property type="component" value="Chromosome 1"/>
</dbReference>
<gene>
    <name evidence="2" type="ORF">EI427_16940</name>
</gene>
<proteinExistence type="predicted"/>
<reference evidence="2 3" key="1">
    <citation type="submission" date="2018-12" db="EMBL/GenBank/DDBJ databases">
        <title>Flammeovirga pectinis sp. nov., isolated from the gut of the Korean scallop, Patinopecten yessoensis.</title>
        <authorList>
            <person name="Bae J.-W."/>
            <person name="Jeong Y.-S."/>
            <person name="Kang W."/>
        </authorList>
    </citation>
    <scope>NUCLEOTIDE SEQUENCE [LARGE SCALE GENOMIC DNA]</scope>
    <source>
        <strain evidence="2 3">L12M1</strain>
    </source>
</reference>
<keyword evidence="1" id="KW-0732">Signal</keyword>
<dbReference type="InterPro" id="IPR036280">
    <property type="entry name" value="Multihaem_cyt_sf"/>
</dbReference>
<evidence type="ECO:0000313" key="3">
    <source>
        <dbReference type="Proteomes" id="UP000267268"/>
    </source>
</evidence>
<dbReference type="PANTHER" id="PTHR35038">
    <property type="entry name" value="DISSIMILATORY SULFITE REDUCTASE SIRA"/>
    <property type="match status" value="1"/>
</dbReference>
<dbReference type="InterPro" id="IPR051829">
    <property type="entry name" value="Multiheme_Cytochr_ET"/>
</dbReference>
<dbReference type="AlphaFoldDB" id="A0A3Q9FU19"/>
<evidence type="ECO:0000256" key="1">
    <source>
        <dbReference type="ARBA" id="ARBA00022729"/>
    </source>
</evidence>
<dbReference type="SUPFAM" id="SSF48695">
    <property type="entry name" value="Multiheme cytochromes"/>
    <property type="match status" value="1"/>
</dbReference>
<dbReference type="OrthoDB" id="9814800at2"/>
<dbReference type="KEGG" id="fll:EI427_16940"/>
<dbReference type="PROSITE" id="PS51257">
    <property type="entry name" value="PROKAR_LIPOPROTEIN"/>
    <property type="match status" value="1"/>
</dbReference>
<dbReference type="EMBL" id="CP034562">
    <property type="protein sequence ID" value="AZQ64608.1"/>
    <property type="molecule type" value="Genomic_DNA"/>
</dbReference>
<protein>
    <submittedName>
        <fullName evidence="2">Cytochrome C</fullName>
    </submittedName>
</protein>
<dbReference type="Gene3D" id="3.90.10.10">
    <property type="entry name" value="Cytochrome C3"/>
    <property type="match status" value="1"/>
</dbReference>
<sequence length="218" mass="24503">MKKHTLLFFCLLALSSLIGCSSHDSSEEKHHGHESNLMKIKRLSISDTTKVDASVEEILAFIKTVEVDSIYVEKAFLIPERESQITSFKCSNCHSKPLSAMQRNDGKYKKSHWNLELKHANADVMNCQTCHTANDMDHLHTLTNGAVKFNDSYKVCAQCHSTQFKDWKGGAHGKRLGGWAKPIAKQTCVGCHNPHKPAFGKRMPAVLNTKVTEQRRGR</sequence>
<evidence type="ECO:0000313" key="2">
    <source>
        <dbReference type="EMBL" id="AZQ64608.1"/>
    </source>
</evidence>